<feature type="chain" id="PRO_5042913254" description="Right handed beta helix domain-containing protein" evidence="1">
    <location>
        <begin position="32"/>
        <end position="376"/>
    </location>
</feature>
<organism evidence="2 3">
    <name type="scientific">Rubellicoccus peritrichatus</name>
    <dbReference type="NCBI Taxonomy" id="3080537"/>
    <lineage>
        <taxon>Bacteria</taxon>
        <taxon>Pseudomonadati</taxon>
        <taxon>Verrucomicrobiota</taxon>
        <taxon>Opitutia</taxon>
        <taxon>Puniceicoccales</taxon>
        <taxon>Cerasicoccaceae</taxon>
        <taxon>Rubellicoccus</taxon>
    </lineage>
</organism>
<dbReference type="KEGG" id="puo:RZN69_09890"/>
<accession>A0AAQ3LJK4</accession>
<evidence type="ECO:0000256" key="1">
    <source>
        <dbReference type="SAM" id="SignalP"/>
    </source>
</evidence>
<protein>
    <recommendedName>
        <fullName evidence="4">Right handed beta helix domain-containing protein</fullName>
    </recommendedName>
</protein>
<keyword evidence="1" id="KW-0732">Signal</keyword>
<proteinExistence type="predicted"/>
<gene>
    <name evidence="2" type="ORF">RZN69_09890</name>
</gene>
<dbReference type="RefSeq" id="WP_317835949.1">
    <property type="nucleotide sequence ID" value="NZ_CP136920.1"/>
</dbReference>
<dbReference type="EMBL" id="CP136920">
    <property type="protein sequence ID" value="WOO43399.1"/>
    <property type="molecule type" value="Genomic_DNA"/>
</dbReference>
<sequence>MNMLRTYNYGVSLRDCLIFAMTLLGIASVQAATWNVNPSNYRTELAKVNNGDTVVLANGTYTLNSTDITNITRRSGVTYSGNKYNTIFQSTSGSMKEVKFDGKQDLTLKGIHWKDIYLYLRNCKDHVVDWSQFNNAKAPSGNNDLLQIYLSSGGETKWVNANQNYNVFTLKGIKYNAHADAMVRNNNVKGKLRGAYDISNANSMTSQDNYGERSAGGTSAFATEDHATYHHDVWNLIHRRNTMKGWSDSSSGGSIKIKNVNKVQVYDNTYYTSGLLGRVEPATVSEFQDVYIRNNTINDGDINIWTPNYNPRQVRISNNTVLNGDITATRDVTSSFNWSLSFTWSNGSAINGGVTSNQAKGYNLASVIYQTGNTTL</sequence>
<reference evidence="2 3" key="1">
    <citation type="submission" date="2023-10" db="EMBL/GenBank/DDBJ databases">
        <title>Rubellicoccus peritrichatus gen. nov., sp. nov., isolated from an algae of coral reef tank.</title>
        <authorList>
            <person name="Luo J."/>
        </authorList>
    </citation>
    <scope>NUCLEOTIDE SEQUENCE [LARGE SCALE GENOMIC DNA]</scope>
    <source>
        <strain evidence="2 3">CR14</strain>
    </source>
</reference>
<evidence type="ECO:0000313" key="3">
    <source>
        <dbReference type="Proteomes" id="UP001304300"/>
    </source>
</evidence>
<name>A0AAQ3LJK4_9BACT</name>
<keyword evidence="3" id="KW-1185">Reference proteome</keyword>
<dbReference type="SUPFAM" id="SSF51126">
    <property type="entry name" value="Pectin lyase-like"/>
    <property type="match status" value="1"/>
</dbReference>
<dbReference type="AlphaFoldDB" id="A0AAQ3LJK4"/>
<dbReference type="Proteomes" id="UP001304300">
    <property type="component" value="Chromosome"/>
</dbReference>
<evidence type="ECO:0008006" key="4">
    <source>
        <dbReference type="Google" id="ProtNLM"/>
    </source>
</evidence>
<evidence type="ECO:0000313" key="2">
    <source>
        <dbReference type="EMBL" id="WOO43399.1"/>
    </source>
</evidence>
<feature type="signal peptide" evidence="1">
    <location>
        <begin position="1"/>
        <end position="31"/>
    </location>
</feature>
<dbReference type="InterPro" id="IPR011050">
    <property type="entry name" value="Pectin_lyase_fold/virulence"/>
</dbReference>